<evidence type="ECO:0000259" key="4">
    <source>
        <dbReference type="Pfam" id="PF00593"/>
    </source>
</evidence>
<keyword evidence="3" id="KW-0998">Cell outer membrane</keyword>
<organism evidence="5 6">
    <name type="scientific">Marilutibacter alkalisoli</name>
    <dbReference type="NCBI Taxonomy" id="2591633"/>
    <lineage>
        <taxon>Bacteria</taxon>
        <taxon>Pseudomonadati</taxon>
        <taxon>Pseudomonadota</taxon>
        <taxon>Gammaproteobacteria</taxon>
        <taxon>Lysobacterales</taxon>
        <taxon>Lysobacteraceae</taxon>
        <taxon>Marilutibacter</taxon>
    </lineage>
</organism>
<dbReference type="InterPro" id="IPR036942">
    <property type="entry name" value="Beta-barrel_TonB_sf"/>
</dbReference>
<dbReference type="OrthoDB" id="8727862at2"/>
<proteinExistence type="predicted"/>
<name>A0A514BVV4_9GAMM</name>
<dbReference type="AlphaFoldDB" id="A0A514BVV4"/>
<dbReference type="InterPro" id="IPR000531">
    <property type="entry name" value="Beta-barrel_TonB"/>
</dbReference>
<dbReference type="PANTHER" id="PTHR40980:SF3">
    <property type="entry name" value="TONB-DEPENDENT RECEPTOR-LIKE BETA-BARREL DOMAIN-CONTAINING PROTEIN"/>
    <property type="match status" value="1"/>
</dbReference>
<feature type="domain" description="TonB-dependent receptor-like beta-barrel" evidence="4">
    <location>
        <begin position="68"/>
        <end position="640"/>
    </location>
</feature>
<keyword evidence="2" id="KW-0472">Membrane</keyword>
<evidence type="ECO:0000313" key="5">
    <source>
        <dbReference type="EMBL" id="QDH71435.1"/>
    </source>
</evidence>
<reference evidence="5 6" key="1">
    <citation type="submission" date="2019-06" db="EMBL/GenBank/DDBJ databases">
        <title>Lysobacter alkalisoli sp. nov. isolated from saline-alkali soil.</title>
        <authorList>
            <person name="Sun J.-Q."/>
            <person name="Xu L."/>
        </authorList>
    </citation>
    <scope>NUCLEOTIDE SEQUENCE [LARGE SCALE GENOMIC DNA]</scope>
    <source>
        <strain evidence="5 6">SJ-36</strain>
    </source>
</reference>
<dbReference type="KEGG" id="lyj:FKV23_16035"/>
<dbReference type="Pfam" id="PF00593">
    <property type="entry name" value="TonB_dep_Rec_b-barrel"/>
    <property type="match status" value="1"/>
</dbReference>
<protein>
    <submittedName>
        <fullName evidence="5">TonB-dependent receptor</fullName>
    </submittedName>
</protein>
<dbReference type="SUPFAM" id="SSF56935">
    <property type="entry name" value="Porins"/>
    <property type="match status" value="1"/>
</dbReference>
<dbReference type="InterPro" id="IPR010104">
    <property type="entry name" value="TonB_rcpt_bac"/>
</dbReference>
<comment type="subcellular location">
    <subcellularLocation>
        <location evidence="1">Cell outer membrane</location>
    </subcellularLocation>
</comment>
<dbReference type="Proteomes" id="UP000317199">
    <property type="component" value="Chromosome"/>
</dbReference>
<keyword evidence="5" id="KW-0675">Receptor</keyword>
<sequence length="675" mass="74223">MLGYADGPNGTTVVGGGKIYKFDNNNKRDGAMLTLQYRPSDIYETSLDLFYSKFRRSEVKSGVEFGTAWGQGVLQPGYTVNGNGTITDSTWTNVKPVLRADSNPLDDRLFSLGWNNKWQLGEHWTLSQDLSTSRVDRDMDFLETYAGLRGDGTATLRATVDPGGFNRFAFDTSFNDPDQLQMIDAGNWSQDGYLKNFQVEDRITAGRIDLSRSFDSGFIESISFGANETIRKKEKSSLEYKLCLQVDPASPADCVVGASAPFPGQPTGFSFGGIDGLAMFDAETLLRNGTYQLVRKNHSDIAAKNWSIRETVDTVYAQANINTDLGQHVVLRGNVGVQWVRTDQSSSGINTVEGSDVGDTGVSGATYSNLLPSLNLSFGFPDEYYIRVGASRQMQRPRMDAMRASVDVNIPMSPICHNISLTEPVWCGEGGNPKLKPWLANAYDLSLEKYFTTEAGNTGFLGAAYFYKDLLNYIYTDTRPFDFAGYALPPQAPGQVIYPSGTNGYLKGEFNGEGGTLRGYELSFSVPLDLIWSGLNGFGVLGSYSVTDTSISPNGPGTSERLPGWSKYVSSATAYYERGGFSIRFSQRSRSKYRGESRGFGADLGYEDFQGEKVQDAQVNYDFNDGTLKGLSLYLQVSNIGDEPARSTESVDSESRPLKYFEYGKTILAGFGYKF</sequence>
<dbReference type="EMBL" id="CP041242">
    <property type="protein sequence ID" value="QDH71435.1"/>
    <property type="molecule type" value="Genomic_DNA"/>
</dbReference>
<dbReference type="NCBIfam" id="TIGR01782">
    <property type="entry name" value="TonB-Xanth-Caul"/>
    <property type="match status" value="1"/>
</dbReference>
<keyword evidence="6" id="KW-1185">Reference proteome</keyword>
<dbReference type="GO" id="GO:0009279">
    <property type="term" value="C:cell outer membrane"/>
    <property type="evidence" value="ECO:0007669"/>
    <property type="project" value="UniProtKB-SubCell"/>
</dbReference>
<evidence type="ECO:0000256" key="2">
    <source>
        <dbReference type="ARBA" id="ARBA00023136"/>
    </source>
</evidence>
<dbReference type="PANTHER" id="PTHR40980">
    <property type="entry name" value="PLUG DOMAIN-CONTAINING PROTEIN"/>
    <property type="match status" value="1"/>
</dbReference>
<accession>A0A514BVV4</accession>
<evidence type="ECO:0000313" key="6">
    <source>
        <dbReference type="Proteomes" id="UP000317199"/>
    </source>
</evidence>
<evidence type="ECO:0000256" key="1">
    <source>
        <dbReference type="ARBA" id="ARBA00004442"/>
    </source>
</evidence>
<gene>
    <name evidence="5" type="ORF">FKV23_16035</name>
</gene>
<evidence type="ECO:0000256" key="3">
    <source>
        <dbReference type="ARBA" id="ARBA00023237"/>
    </source>
</evidence>
<dbReference type="Gene3D" id="2.40.170.20">
    <property type="entry name" value="TonB-dependent receptor, beta-barrel domain"/>
    <property type="match status" value="1"/>
</dbReference>